<keyword evidence="3" id="KW-1185">Reference proteome</keyword>
<sequence>MSIDKVREYFKKFSMENQIIEKEESCETVEKAALAVGCEPGRIAKTLSFDLGEDVILVLFAGDMKVDNKKFKEVFGIKPRMLKAEVVEEKIGHRVGGVCPFGIKEGVDVYLDISLKRYETVFPAAGSGNSMIELSLEELEKYSNASGWVDTGK</sequence>
<dbReference type="InterPro" id="IPR036754">
    <property type="entry name" value="YbaK/aa-tRNA-synt-asso_dom_sf"/>
</dbReference>
<dbReference type="SUPFAM" id="SSF55826">
    <property type="entry name" value="YbaK/ProRS associated domain"/>
    <property type="match status" value="1"/>
</dbReference>
<organism evidence="2 3">
    <name type="scientific">Aequitasia blattaphilus</name>
    <dbReference type="NCBI Taxonomy" id="2949332"/>
    <lineage>
        <taxon>Bacteria</taxon>
        <taxon>Bacillati</taxon>
        <taxon>Bacillota</taxon>
        <taxon>Clostridia</taxon>
        <taxon>Lachnospirales</taxon>
        <taxon>Lachnospiraceae</taxon>
        <taxon>Aequitasia</taxon>
    </lineage>
</organism>
<dbReference type="Pfam" id="PF04073">
    <property type="entry name" value="tRNA_edit"/>
    <property type="match status" value="1"/>
</dbReference>
<dbReference type="Proteomes" id="UP001523566">
    <property type="component" value="Unassembled WGS sequence"/>
</dbReference>
<dbReference type="InterPro" id="IPR007214">
    <property type="entry name" value="YbaK/aa-tRNA-synth-assoc-dom"/>
</dbReference>
<dbReference type="CDD" id="cd04333">
    <property type="entry name" value="ProX_deacylase"/>
    <property type="match status" value="1"/>
</dbReference>
<evidence type="ECO:0000313" key="2">
    <source>
        <dbReference type="EMBL" id="MCP1101139.1"/>
    </source>
</evidence>
<name>A0ABT1E6C6_9FIRM</name>
<dbReference type="RefSeq" id="WP_262064923.1">
    <property type="nucleotide sequence ID" value="NZ_JAMXOD010000002.1"/>
</dbReference>
<reference evidence="2 3" key="1">
    <citation type="journal article" date="2022" name="Genome Biol. Evol.">
        <title>Host diet, physiology and behaviors set the stage for Lachnospiraceae cladogenesis.</title>
        <authorList>
            <person name="Vera-Ponce De Leon A."/>
            <person name="Schneider M."/>
            <person name="Jahnes B.C."/>
            <person name="Sadowski V."/>
            <person name="Camuy-Velez L.A."/>
            <person name="Duan J."/>
            <person name="Sabree Z.L."/>
        </authorList>
    </citation>
    <scope>NUCLEOTIDE SEQUENCE [LARGE SCALE GENOMIC DNA]</scope>
    <source>
        <strain evidence="2 3">PAL113</strain>
    </source>
</reference>
<evidence type="ECO:0000313" key="3">
    <source>
        <dbReference type="Proteomes" id="UP001523566"/>
    </source>
</evidence>
<accession>A0ABT1E6C6</accession>
<gene>
    <name evidence="2" type="ORF">NK125_01765</name>
</gene>
<dbReference type="PANTHER" id="PTHR30411">
    <property type="entry name" value="CYTOPLASMIC PROTEIN"/>
    <property type="match status" value="1"/>
</dbReference>
<dbReference type="EMBL" id="JAMZFW010000002">
    <property type="protein sequence ID" value="MCP1101139.1"/>
    <property type="molecule type" value="Genomic_DNA"/>
</dbReference>
<dbReference type="Gene3D" id="3.90.960.10">
    <property type="entry name" value="YbaK/aminoacyl-tRNA synthetase-associated domain"/>
    <property type="match status" value="1"/>
</dbReference>
<proteinExistence type="predicted"/>
<feature type="domain" description="YbaK/aminoacyl-tRNA synthetase-associated" evidence="1">
    <location>
        <begin position="24"/>
        <end position="141"/>
    </location>
</feature>
<dbReference type="PANTHER" id="PTHR30411:SF1">
    <property type="entry name" value="CYTOPLASMIC PROTEIN"/>
    <property type="match status" value="1"/>
</dbReference>
<comment type="caution">
    <text evidence="2">The sequence shown here is derived from an EMBL/GenBank/DDBJ whole genome shotgun (WGS) entry which is preliminary data.</text>
</comment>
<evidence type="ECO:0000259" key="1">
    <source>
        <dbReference type="Pfam" id="PF04073"/>
    </source>
</evidence>
<protein>
    <submittedName>
        <fullName evidence="2">YbaK/EbsC family protein</fullName>
    </submittedName>
</protein>